<accession>A0A7D5K2R5</accession>
<keyword evidence="4" id="KW-1185">Reference proteome</keyword>
<evidence type="ECO:0000313" key="4">
    <source>
        <dbReference type="Proteomes" id="UP000509750"/>
    </source>
</evidence>
<dbReference type="OrthoDB" id="324054at2157"/>
<evidence type="ECO:0000259" key="2">
    <source>
        <dbReference type="Pfam" id="PF24035"/>
    </source>
</evidence>
<name>A0A7D5K2R5_9EURY</name>
<reference evidence="3 4" key="1">
    <citation type="submission" date="2020-07" db="EMBL/GenBank/DDBJ databases">
        <title>Gai3-2, isolated from salt lake.</title>
        <authorList>
            <person name="Cui H."/>
            <person name="Shi X."/>
        </authorList>
    </citation>
    <scope>NUCLEOTIDE SEQUENCE [LARGE SCALE GENOMIC DNA]</scope>
    <source>
        <strain evidence="3 4">Gai3-2</strain>
    </source>
</reference>
<dbReference type="GeneID" id="56030499"/>
<dbReference type="Pfam" id="PF24035">
    <property type="entry name" value="DUF7344"/>
    <property type="match status" value="1"/>
</dbReference>
<protein>
    <recommendedName>
        <fullName evidence="2">DUF7344 domain-containing protein</fullName>
    </recommendedName>
</protein>
<dbReference type="Proteomes" id="UP000509750">
    <property type="component" value="Chromosome"/>
</dbReference>
<gene>
    <name evidence="3" type="ORF">HUG10_16660</name>
</gene>
<dbReference type="InterPro" id="IPR055768">
    <property type="entry name" value="DUF7344"/>
</dbReference>
<proteinExistence type="predicted"/>
<feature type="domain" description="DUF7344" evidence="2">
    <location>
        <begin position="24"/>
        <end position="101"/>
    </location>
</feature>
<dbReference type="KEGG" id="halg:HUG10_16660"/>
<dbReference type="EMBL" id="CP058529">
    <property type="protein sequence ID" value="QLG29061.1"/>
    <property type="molecule type" value="Genomic_DNA"/>
</dbReference>
<dbReference type="AlphaFoldDB" id="A0A7D5K2R5"/>
<feature type="compositionally biased region" description="Basic and acidic residues" evidence="1">
    <location>
        <begin position="9"/>
        <end position="24"/>
    </location>
</feature>
<evidence type="ECO:0000256" key="1">
    <source>
        <dbReference type="SAM" id="MobiDB-lite"/>
    </source>
</evidence>
<feature type="region of interest" description="Disordered" evidence="1">
    <location>
        <begin position="1"/>
        <end position="24"/>
    </location>
</feature>
<sequence length="112" mass="12366">MSQSSSEFTGERTGTDDLTESDRHRLLAAEHRRIALDILEGRTAPVELEELAVGVVGRENGPRAADVETVERVAIMLHHVHLPKMAEFGVVDYDPDTNRVESCPARRASSTE</sequence>
<dbReference type="RefSeq" id="WP_179170635.1">
    <property type="nucleotide sequence ID" value="NZ_CP058529.1"/>
</dbReference>
<organism evidence="3 4">
    <name type="scientific">Halorarum halophilum</name>
    <dbReference type="NCBI Taxonomy" id="2743090"/>
    <lineage>
        <taxon>Archaea</taxon>
        <taxon>Methanobacteriati</taxon>
        <taxon>Methanobacteriota</taxon>
        <taxon>Stenosarchaea group</taxon>
        <taxon>Halobacteria</taxon>
        <taxon>Halobacteriales</taxon>
        <taxon>Haloferacaceae</taxon>
        <taxon>Halorarum</taxon>
    </lineage>
</organism>
<evidence type="ECO:0000313" key="3">
    <source>
        <dbReference type="EMBL" id="QLG29061.1"/>
    </source>
</evidence>